<dbReference type="EMBL" id="CAJNOU010000127">
    <property type="protein sequence ID" value="CAF0877638.1"/>
    <property type="molecule type" value="Genomic_DNA"/>
</dbReference>
<reference evidence="2" key="1">
    <citation type="submission" date="2021-02" db="EMBL/GenBank/DDBJ databases">
        <authorList>
            <person name="Nowell W R."/>
        </authorList>
    </citation>
    <scope>NUCLEOTIDE SEQUENCE</scope>
</reference>
<gene>
    <name evidence="2" type="ORF">SEV965_LOCUS4451</name>
</gene>
<evidence type="ECO:0000256" key="1">
    <source>
        <dbReference type="SAM" id="MobiDB-lite"/>
    </source>
</evidence>
<evidence type="ECO:0000313" key="2">
    <source>
        <dbReference type="EMBL" id="CAF0877638.1"/>
    </source>
</evidence>
<dbReference type="AlphaFoldDB" id="A0A813Y6T2"/>
<proteinExistence type="predicted"/>
<name>A0A813Y6T2_9BILA</name>
<evidence type="ECO:0000313" key="3">
    <source>
        <dbReference type="Proteomes" id="UP000663889"/>
    </source>
</evidence>
<protein>
    <submittedName>
        <fullName evidence="2">Uncharacterized protein</fullName>
    </submittedName>
</protein>
<feature type="region of interest" description="Disordered" evidence="1">
    <location>
        <begin position="1"/>
        <end position="52"/>
    </location>
</feature>
<organism evidence="2 3">
    <name type="scientific">Rotaria sordida</name>
    <dbReference type="NCBI Taxonomy" id="392033"/>
    <lineage>
        <taxon>Eukaryota</taxon>
        <taxon>Metazoa</taxon>
        <taxon>Spiralia</taxon>
        <taxon>Gnathifera</taxon>
        <taxon>Rotifera</taxon>
        <taxon>Eurotatoria</taxon>
        <taxon>Bdelloidea</taxon>
        <taxon>Philodinida</taxon>
        <taxon>Philodinidae</taxon>
        <taxon>Rotaria</taxon>
    </lineage>
</organism>
<comment type="caution">
    <text evidence="2">The sequence shown here is derived from an EMBL/GenBank/DDBJ whole genome shotgun (WGS) entry which is preliminary data.</text>
</comment>
<dbReference type="Proteomes" id="UP000663889">
    <property type="component" value="Unassembled WGS sequence"/>
</dbReference>
<sequence>MQQIREQEQAEANTRSSSSVLPSTTLHNTATSTASNVERIHSSNTPNSELNAKIPAKPTVEKTKAAKSYFDANRWERLISSYMPHLRIFDIQHNDNSHDQMTCNNLNNLFISSFWLQHQWFFTHQCYSRGNWKQINFYSTNPYRRKHYTIYDEIEKENCLHNQEANLDLVDHVHIQGEKTMLSCLNYFPNATNLTLSHSFNKSIDETIINLNRILPLIQLTKLSIDCDGFSFDKVIELIHFTPNIHTLKVYSMNLYKIDSILSIQKTKLLINLCHRLEHINIDILWQDFESILQLLLTKNNNNTCHLCSLCLKYGSKRMRKKLEKLIKSKNLLDNYSIKLIRSKLYLWW</sequence>
<accession>A0A813Y6T2</accession>
<feature type="compositionally biased region" description="Polar residues" evidence="1">
    <location>
        <begin position="9"/>
        <end position="50"/>
    </location>
</feature>